<feature type="compositionally biased region" description="Low complexity" evidence="1">
    <location>
        <begin position="26"/>
        <end position="35"/>
    </location>
</feature>
<feature type="compositionally biased region" description="Polar residues" evidence="1">
    <location>
        <begin position="36"/>
        <end position="48"/>
    </location>
</feature>
<evidence type="ECO:0000256" key="1">
    <source>
        <dbReference type="SAM" id="MobiDB-lite"/>
    </source>
</evidence>
<comment type="caution">
    <text evidence="2">The sequence shown here is derived from an EMBL/GenBank/DDBJ whole genome shotgun (WGS) entry which is preliminary data.</text>
</comment>
<evidence type="ECO:0000313" key="3">
    <source>
        <dbReference type="Proteomes" id="UP000235111"/>
    </source>
</evidence>
<feature type="region of interest" description="Disordered" evidence="1">
    <location>
        <begin position="17"/>
        <end position="48"/>
    </location>
</feature>
<gene>
    <name evidence="2" type="ORF">CYJ59_05355</name>
</gene>
<accession>A0ABX4SIP7</accession>
<reference evidence="2 3" key="1">
    <citation type="submission" date="2017-12" db="EMBL/GenBank/DDBJ databases">
        <title>Phylogenetic diversity of female urinary microbiome.</title>
        <authorList>
            <person name="Thomas-White K."/>
            <person name="Wolfe A.J."/>
        </authorList>
    </citation>
    <scope>NUCLEOTIDE SEQUENCE [LARGE SCALE GENOMIC DNA]</scope>
    <source>
        <strain evidence="2 3">UMB0912</strain>
    </source>
</reference>
<evidence type="ECO:0000313" key="2">
    <source>
        <dbReference type="EMBL" id="PKZ19822.1"/>
    </source>
</evidence>
<sequence>MKAHCAFNSEQARRSELLSRAKLQRSSRSSAHASHNLVSKAQPRNSALPSSIETKADLACVESTLCFQL</sequence>
<proteinExistence type="predicted"/>
<organism evidence="2 3">
    <name type="scientific">Gardnerella leopoldii</name>
    <dbReference type="NCBI Taxonomy" id="2792978"/>
    <lineage>
        <taxon>Bacteria</taxon>
        <taxon>Bacillati</taxon>
        <taxon>Actinomycetota</taxon>
        <taxon>Actinomycetes</taxon>
        <taxon>Bifidobacteriales</taxon>
        <taxon>Bifidobacteriaceae</taxon>
        <taxon>Gardnerella</taxon>
    </lineage>
</organism>
<dbReference type="Proteomes" id="UP000235111">
    <property type="component" value="Unassembled WGS sequence"/>
</dbReference>
<name>A0ABX4SIP7_9BIFI</name>
<dbReference type="EMBL" id="PKHC01000001">
    <property type="protein sequence ID" value="PKZ19822.1"/>
    <property type="molecule type" value="Genomic_DNA"/>
</dbReference>
<keyword evidence="3" id="KW-1185">Reference proteome</keyword>
<protein>
    <submittedName>
        <fullName evidence="2">Uncharacterized protein</fullName>
    </submittedName>
</protein>